<gene>
    <name evidence="3" type="ORF">B5807_11016</name>
</gene>
<dbReference type="Proteomes" id="UP000193240">
    <property type="component" value="Unassembled WGS sequence"/>
</dbReference>
<organism evidence="3 4">
    <name type="scientific">Epicoccum nigrum</name>
    <name type="common">Soil fungus</name>
    <name type="synonym">Epicoccum purpurascens</name>
    <dbReference type="NCBI Taxonomy" id="105696"/>
    <lineage>
        <taxon>Eukaryota</taxon>
        <taxon>Fungi</taxon>
        <taxon>Dikarya</taxon>
        <taxon>Ascomycota</taxon>
        <taxon>Pezizomycotina</taxon>
        <taxon>Dothideomycetes</taxon>
        <taxon>Pleosporomycetidae</taxon>
        <taxon>Pleosporales</taxon>
        <taxon>Pleosporineae</taxon>
        <taxon>Didymellaceae</taxon>
        <taxon>Epicoccum</taxon>
    </lineage>
</organism>
<dbReference type="Pfam" id="PF03721">
    <property type="entry name" value="UDPG_MGDP_dh_N"/>
    <property type="match status" value="1"/>
</dbReference>
<feature type="domain" description="UDP-glucose/GDP-mannose dehydrogenase N-terminal" evidence="2">
    <location>
        <begin position="90"/>
        <end position="204"/>
    </location>
</feature>
<name>A0A1Y2LL42_EPING</name>
<accession>A0A1Y2LL42</accession>
<dbReference type="InterPro" id="IPR001732">
    <property type="entry name" value="UDP-Glc/GDP-Man_DH_N"/>
</dbReference>
<comment type="similarity">
    <text evidence="1">Belongs to the UDP-glucose/GDP-mannose dehydrogenase family.</text>
</comment>
<dbReference type="GO" id="GO:0016628">
    <property type="term" value="F:oxidoreductase activity, acting on the CH-CH group of donors, NAD or NADP as acceptor"/>
    <property type="evidence" value="ECO:0007669"/>
    <property type="project" value="InterPro"/>
</dbReference>
<proteinExistence type="inferred from homology"/>
<dbReference type="SUPFAM" id="SSF51735">
    <property type="entry name" value="NAD(P)-binding Rossmann-fold domains"/>
    <property type="match status" value="1"/>
</dbReference>
<dbReference type="InParanoid" id="A0A1Y2LL42"/>
<protein>
    <recommendedName>
        <fullName evidence="2">UDP-glucose/GDP-mannose dehydrogenase N-terminal domain-containing protein</fullName>
    </recommendedName>
</protein>
<dbReference type="GO" id="GO:0016616">
    <property type="term" value="F:oxidoreductase activity, acting on the CH-OH group of donors, NAD or NADP as acceptor"/>
    <property type="evidence" value="ECO:0007669"/>
    <property type="project" value="InterPro"/>
</dbReference>
<dbReference type="EMBL" id="KZ107858">
    <property type="protein sequence ID" value="OSS44319.1"/>
    <property type="molecule type" value="Genomic_DNA"/>
</dbReference>
<dbReference type="PANTHER" id="PTHR43491">
    <property type="entry name" value="UDP-N-ACETYL-D-MANNOSAMINE DEHYDROGENASE"/>
    <property type="match status" value="1"/>
</dbReference>
<dbReference type="STRING" id="105696.A0A1Y2LL42"/>
<keyword evidence="4" id="KW-1185">Reference proteome</keyword>
<evidence type="ECO:0000313" key="4">
    <source>
        <dbReference type="Proteomes" id="UP000193240"/>
    </source>
</evidence>
<dbReference type="InterPro" id="IPR028359">
    <property type="entry name" value="UDP_ManNAc/GlcNAc_DH"/>
</dbReference>
<dbReference type="InterPro" id="IPR036291">
    <property type="entry name" value="NAD(P)-bd_dom_sf"/>
</dbReference>
<evidence type="ECO:0000313" key="3">
    <source>
        <dbReference type="EMBL" id="OSS44319.1"/>
    </source>
</evidence>
<dbReference type="AlphaFoldDB" id="A0A1Y2LL42"/>
<dbReference type="PANTHER" id="PTHR43491:SF2">
    <property type="entry name" value="UDP-N-ACETYL-D-MANNOSAMINE DEHYDROGENASE"/>
    <property type="match status" value="1"/>
</dbReference>
<evidence type="ECO:0000259" key="2">
    <source>
        <dbReference type="Pfam" id="PF03721"/>
    </source>
</evidence>
<evidence type="ECO:0000256" key="1">
    <source>
        <dbReference type="ARBA" id="ARBA00006601"/>
    </source>
</evidence>
<dbReference type="GO" id="GO:0000271">
    <property type="term" value="P:polysaccharide biosynthetic process"/>
    <property type="evidence" value="ECO:0007669"/>
    <property type="project" value="InterPro"/>
</dbReference>
<dbReference type="Gene3D" id="3.40.50.720">
    <property type="entry name" value="NAD(P)-binding Rossmann-like Domain"/>
    <property type="match status" value="1"/>
</dbReference>
<sequence>MMTTQASFCTGLPIDIKTSSAISVLETPVSAPLSPIYEDKYFTLTVRVVEASSPQSLLPESKDPFLTHQISHEHDQRQPSLPILKPQSVVAVIGVGYVGTHLVEAFAHHYDIIAFDLSNKRLSEVASQLDDLPIEFISNASDIRRASHFLVSVPTLLNLDKTIDTTCLRSAISTVKQHVRPGSTIVIESFVAVGTTRALAGPLMLTKSFLVGCHPSA</sequence>
<reference evidence="3 4" key="1">
    <citation type="journal article" date="2017" name="Genome Announc.">
        <title>Genome sequence of the saprophytic ascomycete Epicoccum nigrum ICMP 19927 strain isolated from New Zealand.</title>
        <authorList>
            <person name="Fokin M."/>
            <person name="Fleetwood D."/>
            <person name="Weir B.S."/>
            <person name="Villas-Boas S.G."/>
        </authorList>
    </citation>
    <scope>NUCLEOTIDE SEQUENCE [LARGE SCALE GENOMIC DNA]</scope>
    <source>
        <strain evidence="3 4">ICMP 19927</strain>
    </source>
</reference>
<dbReference type="GO" id="GO:0051287">
    <property type="term" value="F:NAD binding"/>
    <property type="evidence" value="ECO:0007669"/>
    <property type="project" value="InterPro"/>
</dbReference>